<proteinExistence type="predicted"/>
<reference evidence="2 3" key="1">
    <citation type="journal article" date="2020" name="Microb. Genom.">
        <title>Genetic diversity of clinical and environmental Mucorales isolates obtained from an investigation of mucormycosis cases among solid organ transplant recipients.</title>
        <authorList>
            <person name="Nguyen M.H."/>
            <person name="Kaul D."/>
            <person name="Muto C."/>
            <person name="Cheng S.J."/>
            <person name="Richter R.A."/>
            <person name="Bruno V.M."/>
            <person name="Liu G."/>
            <person name="Beyhan S."/>
            <person name="Sundermann A.J."/>
            <person name="Mounaud S."/>
            <person name="Pasculle A.W."/>
            <person name="Nierman W.C."/>
            <person name="Driscoll E."/>
            <person name="Cumbie R."/>
            <person name="Clancy C.J."/>
            <person name="Dupont C.L."/>
        </authorList>
    </citation>
    <scope>NUCLEOTIDE SEQUENCE [LARGE SCALE GENOMIC DNA]</scope>
    <source>
        <strain evidence="2 3">GL24</strain>
    </source>
</reference>
<gene>
    <name evidence="2" type="ORF">G6F50_015899</name>
</gene>
<dbReference type="Proteomes" id="UP000740926">
    <property type="component" value="Unassembled WGS sequence"/>
</dbReference>
<evidence type="ECO:0000256" key="1">
    <source>
        <dbReference type="SAM" id="MobiDB-lite"/>
    </source>
</evidence>
<protein>
    <submittedName>
        <fullName evidence="2">Uncharacterized protein</fullName>
    </submittedName>
</protein>
<sequence length="159" mass="16805">MAARRSPGCWRHKVASDPSRARYASCVEGTKRGSPRESATPSATMVTAAATNIARQPNCSATKPLTTRDSRMPSSRPVMTVPTILPRAPAGARWAAAGTMSCASVADRPTTKLAASSTPMDGDTAADSRARLSTVALIRMMRFLSWRSPSGASIRMPKA</sequence>
<organism evidence="2 3">
    <name type="scientific">Rhizopus delemar</name>
    <dbReference type="NCBI Taxonomy" id="936053"/>
    <lineage>
        <taxon>Eukaryota</taxon>
        <taxon>Fungi</taxon>
        <taxon>Fungi incertae sedis</taxon>
        <taxon>Mucoromycota</taxon>
        <taxon>Mucoromycotina</taxon>
        <taxon>Mucoromycetes</taxon>
        <taxon>Mucorales</taxon>
        <taxon>Mucorineae</taxon>
        <taxon>Rhizopodaceae</taxon>
        <taxon>Rhizopus</taxon>
    </lineage>
</organism>
<dbReference type="EMBL" id="JAANIU010009318">
    <property type="protein sequence ID" value="KAG1533375.1"/>
    <property type="molecule type" value="Genomic_DNA"/>
</dbReference>
<accession>A0A9P7C2Y5</accession>
<feature type="region of interest" description="Disordered" evidence="1">
    <location>
        <begin position="59"/>
        <end position="79"/>
    </location>
</feature>
<comment type="caution">
    <text evidence="2">The sequence shown here is derived from an EMBL/GenBank/DDBJ whole genome shotgun (WGS) entry which is preliminary data.</text>
</comment>
<evidence type="ECO:0000313" key="3">
    <source>
        <dbReference type="Proteomes" id="UP000740926"/>
    </source>
</evidence>
<dbReference type="AlphaFoldDB" id="A0A9P7C2Y5"/>
<evidence type="ECO:0000313" key="2">
    <source>
        <dbReference type="EMBL" id="KAG1533375.1"/>
    </source>
</evidence>
<name>A0A9P7C2Y5_9FUNG</name>
<keyword evidence="3" id="KW-1185">Reference proteome</keyword>